<organism evidence="1">
    <name type="scientific">Borreliella burgdorferi 297</name>
    <dbReference type="NCBI Taxonomy" id="521009"/>
    <lineage>
        <taxon>Bacteria</taxon>
        <taxon>Pseudomonadati</taxon>
        <taxon>Spirochaetota</taxon>
        <taxon>Spirochaetia</taxon>
        <taxon>Spirochaetales</taxon>
        <taxon>Borreliaceae</taxon>
        <taxon>Borreliella</taxon>
    </lineage>
</organism>
<evidence type="ECO:0000313" key="1">
    <source>
        <dbReference type="EMBL" id="ADQ44392.1"/>
    </source>
</evidence>
<keyword evidence="1" id="KW-0614">Plasmid</keyword>
<protein>
    <submittedName>
        <fullName evidence="1">Uncharacterized protein</fullName>
    </submittedName>
</protein>
<sequence>MICHHYNTCKKSSKIDHNHSSTKANISGNYKSNKMQAIFYYYKQRKVALLNFKKSFLLITKDK</sequence>
<gene>
    <name evidence="1" type="ORF">Bbu297_H11</name>
</gene>
<reference evidence="1" key="1">
    <citation type="journal article" date="2011" name="J. Bacteriol.">
        <title>Whole-genome sequences of thirteen isolates of Borrelia burgdorferi.</title>
        <authorList>
            <person name="Schutzer S.E."/>
            <person name="Fraser-Liggett C.M."/>
            <person name="Casjens S.R."/>
            <person name="Qiu W.G."/>
            <person name="Dunn J.J."/>
            <person name="Mongodin E.F."/>
            <person name="Luft B.J."/>
        </authorList>
    </citation>
    <scope>NUCLEOTIDE SEQUENCE [LARGE SCALE GENOMIC DNA]</scope>
    <source>
        <strain evidence="1">297</strain>
    </source>
</reference>
<dbReference type="EMBL" id="CP002253">
    <property type="protein sequence ID" value="ADQ44392.1"/>
    <property type="molecule type" value="Genomic_DNA"/>
</dbReference>
<accession>A0A9N7B8U5</accession>
<dbReference type="AlphaFoldDB" id="A0A9N7B8U5"/>
<proteinExistence type="predicted"/>
<geneLocation type="plasmid" evidence="1">
    <name>297_lp28-3</name>
</geneLocation>
<name>A0A9N7B8U5_BORBG</name>